<feature type="domain" description="FAD-binding FR-type" evidence="1">
    <location>
        <begin position="16"/>
        <end position="132"/>
    </location>
</feature>
<sequence length="281" mass="29920">MTTETTASPAERPRKGVRTTATVTAVRRLTPHMVRVTLGGDALDALDAGPFTDRYVKLVLGELADGRPLLRTYTVRAVRDGAWDIDVVLHGSEHDSDGEEQGGEGFGGPWAAAARPGDEVTFVGPGGEYAPSPDADWHLLVGDESALPAIAAALEALPAGAVARAFVEVEGPQEHQQIASAGDVRLVWVDRSAGADVADVVRAAHAVGSLPDGVPHAFLHGEAACVRELRRWTRAELGVPRELLSASGYWRRGRTDEGWRAEKQDWKAAVEHDDEALAAAH</sequence>
<proteinExistence type="predicted"/>
<dbReference type="InterPro" id="IPR017927">
    <property type="entry name" value="FAD-bd_FR_type"/>
</dbReference>
<dbReference type="Proteomes" id="UP001165405">
    <property type="component" value="Unassembled WGS sequence"/>
</dbReference>
<dbReference type="Gene3D" id="3.40.50.80">
    <property type="entry name" value="Nucleotide-binding domain of ferredoxin-NADP reductase (FNR) module"/>
    <property type="match status" value="1"/>
</dbReference>
<dbReference type="InterPro" id="IPR013113">
    <property type="entry name" value="SIP_FAD-bd"/>
</dbReference>
<evidence type="ECO:0000313" key="2">
    <source>
        <dbReference type="EMBL" id="MCF4120262.1"/>
    </source>
</evidence>
<dbReference type="CDD" id="cd06193">
    <property type="entry name" value="siderophore_interacting"/>
    <property type="match status" value="1"/>
</dbReference>
<dbReference type="PANTHER" id="PTHR30157">
    <property type="entry name" value="FERRIC REDUCTASE, NADPH-DEPENDENT"/>
    <property type="match status" value="1"/>
</dbReference>
<dbReference type="RefSeq" id="WP_236088012.1">
    <property type="nucleotide sequence ID" value="NZ_JAKGSG010000018.1"/>
</dbReference>
<dbReference type="PROSITE" id="PS51384">
    <property type="entry name" value="FAD_FR"/>
    <property type="match status" value="1"/>
</dbReference>
<keyword evidence="3" id="KW-1185">Reference proteome</keyword>
<evidence type="ECO:0000259" key="1">
    <source>
        <dbReference type="PROSITE" id="PS51384"/>
    </source>
</evidence>
<dbReference type="InterPro" id="IPR017938">
    <property type="entry name" value="Riboflavin_synthase-like_b-brl"/>
</dbReference>
<dbReference type="InterPro" id="IPR039374">
    <property type="entry name" value="SIP_fam"/>
</dbReference>
<name>A0AA41QBU6_9MICO</name>
<evidence type="ECO:0000313" key="3">
    <source>
        <dbReference type="Proteomes" id="UP001165405"/>
    </source>
</evidence>
<accession>A0AA41QBU6</accession>
<organism evidence="2 3">
    <name type="scientific">Antribacter soli</name>
    <dbReference type="NCBI Taxonomy" id="2910976"/>
    <lineage>
        <taxon>Bacteria</taxon>
        <taxon>Bacillati</taxon>
        <taxon>Actinomycetota</taxon>
        <taxon>Actinomycetes</taxon>
        <taxon>Micrococcales</taxon>
        <taxon>Promicromonosporaceae</taxon>
        <taxon>Antribacter</taxon>
    </lineage>
</organism>
<dbReference type="Pfam" id="PF04954">
    <property type="entry name" value="SIP"/>
    <property type="match status" value="1"/>
</dbReference>
<dbReference type="SUPFAM" id="SSF63380">
    <property type="entry name" value="Riboflavin synthase domain-like"/>
    <property type="match status" value="1"/>
</dbReference>
<dbReference type="EMBL" id="JAKGSG010000018">
    <property type="protein sequence ID" value="MCF4120262.1"/>
    <property type="molecule type" value="Genomic_DNA"/>
</dbReference>
<dbReference type="GO" id="GO:0016491">
    <property type="term" value="F:oxidoreductase activity"/>
    <property type="evidence" value="ECO:0007669"/>
    <property type="project" value="InterPro"/>
</dbReference>
<dbReference type="AlphaFoldDB" id="A0AA41QBU6"/>
<reference evidence="2" key="1">
    <citation type="submission" date="2022-01" db="EMBL/GenBank/DDBJ databases">
        <title>Antribacter sp. nov., isolated from Guizhou of China.</title>
        <authorList>
            <person name="Chengliang C."/>
            <person name="Ya Z."/>
        </authorList>
    </citation>
    <scope>NUCLEOTIDE SEQUENCE</scope>
    <source>
        <strain evidence="2">KLBMP 9083</strain>
    </source>
</reference>
<protein>
    <submittedName>
        <fullName evidence="2">Siderophore-interacting protein</fullName>
    </submittedName>
</protein>
<comment type="caution">
    <text evidence="2">The sequence shown here is derived from an EMBL/GenBank/DDBJ whole genome shotgun (WGS) entry which is preliminary data.</text>
</comment>
<dbReference type="Gene3D" id="2.40.30.10">
    <property type="entry name" value="Translation factors"/>
    <property type="match status" value="1"/>
</dbReference>
<dbReference type="PANTHER" id="PTHR30157:SF0">
    <property type="entry name" value="NADPH-DEPENDENT FERRIC-CHELATE REDUCTASE"/>
    <property type="match status" value="1"/>
</dbReference>
<dbReference type="InterPro" id="IPR007037">
    <property type="entry name" value="SIP_rossman_dom"/>
</dbReference>
<dbReference type="Pfam" id="PF08021">
    <property type="entry name" value="FAD_binding_9"/>
    <property type="match status" value="2"/>
</dbReference>
<gene>
    <name evidence="2" type="ORF">L1785_04640</name>
</gene>
<dbReference type="InterPro" id="IPR039261">
    <property type="entry name" value="FNR_nucleotide-bd"/>
</dbReference>